<dbReference type="Gene3D" id="3.30.479.30">
    <property type="entry name" value="Band 7 domain"/>
    <property type="match status" value="1"/>
</dbReference>
<keyword evidence="2" id="KW-0175">Coiled coil</keyword>
<dbReference type="EMBL" id="BAABLD010000008">
    <property type="protein sequence ID" value="GAA5166150.1"/>
    <property type="molecule type" value="Genomic_DNA"/>
</dbReference>
<dbReference type="RefSeq" id="WP_345533080.1">
    <property type="nucleotide sequence ID" value="NZ_BAABLD010000008.1"/>
</dbReference>
<dbReference type="InterPro" id="IPR036013">
    <property type="entry name" value="Band_7/SPFH_dom_sf"/>
</dbReference>
<evidence type="ECO:0000256" key="1">
    <source>
        <dbReference type="ARBA" id="ARBA00004167"/>
    </source>
</evidence>
<dbReference type="Proteomes" id="UP001500547">
    <property type="component" value="Unassembled WGS sequence"/>
</dbReference>
<keyword evidence="5" id="KW-1185">Reference proteome</keyword>
<name>A0ABP9QRJ7_9RHOO</name>
<evidence type="ECO:0000313" key="4">
    <source>
        <dbReference type="EMBL" id="GAA5166150.1"/>
    </source>
</evidence>
<feature type="domain" description="Band 7" evidence="3">
    <location>
        <begin position="63"/>
        <end position="229"/>
    </location>
</feature>
<evidence type="ECO:0000259" key="3">
    <source>
        <dbReference type="Pfam" id="PF01145"/>
    </source>
</evidence>
<dbReference type="SUPFAM" id="SSF117892">
    <property type="entry name" value="Band 7/SPFH domain"/>
    <property type="match status" value="1"/>
</dbReference>
<organism evidence="4 5">
    <name type="scientific">Viridibacterium curvum</name>
    <dbReference type="NCBI Taxonomy" id="1101404"/>
    <lineage>
        <taxon>Bacteria</taxon>
        <taxon>Pseudomonadati</taxon>
        <taxon>Pseudomonadota</taxon>
        <taxon>Betaproteobacteria</taxon>
        <taxon>Rhodocyclales</taxon>
        <taxon>Rhodocyclaceae</taxon>
        <taxon>Viridibacterium</taxon>
    </lineage>
</organism>
<protein>
    <recommendedName>
        <fullName evidence="3">Band 7 domain-containing protein</fullName>
    </recommendedName>
</protein>
<accession>A0ABP9QRJ7</accession>
<dbReference type="PANTHER" id="PTHR42911">
    <property type="entry name" value="MODULATOR OF FTSH PROTEASE HFLC"/>
    <property type="match status" value="1"/>
</dbReference>
<dbReference type="InterPro" id="IPR001107">
    <property type="entry name" value="Band_7"/>
</dbReference>
<dbReference type="Pfam" id="PF01145">
    <property type="entry name" value="Band_7"/>
    <property type="match status" value="1"/>
</dbReference>
<comment type="subcellular location">
    <subcellularLocation>
        <location evidence="1">Membrane</location>
        <topology evidence="1">Single-pass membrane protein</topology>
    </subcellularLocation>
</comment>
<feature type="coiled-coil region" evidence="2">
    <location>
        <begin position="301"/>
        <end position="333"/>
    </location>
</feature>
<comment type="caution">
    <text evidence="4">The sequence shown here is derived from an EMBL/GenBank/DDBJ whole genome shotgun (WGS) entry which is preliminary data.</text>
</comment>
<sequence length="416" mass="45233">MNMPRMNRISAALRALRMKISGRLQTPDAVKLDGLRSVVRPLILVTLVGGVGYAVIKHPPVTTVERGEVGLRTNQLTGSVTEVRDSSTLLIPGLHQIRRLSLRDQIYRAERSATAEGEAPFQSLEGMSLGVELTVRYALDPARVSAIAKSLPDDIGGQVVEPEVQGVVYKTFTRYTVREIFSTKRAEIQQSIEAELKPKLAADGIILRGVMMGKVDLPAEYRAGLDHLLSEELATEKMRYTLELKEKQVKQTELESAAEAVRREKAAEAAGNEQVIAAKAQAEAMKHVLPFKEKQIQQRELEANAEKIARIKRAEAEAEARKIEVVAEAESRQKLASADAYRVEVMGKAASAQMERDGALLSKHPLLIQKAMADKLSDKISVIIAPPNTGGFIGSNLIGNGAAPAPAPKTAEEGAE</sequence>
<dbReference type="PANTHER" id="PTHR42911:SF1">
    <property type="entry name" value="MODULATOR OF FTSH PROTEASE HFLC"/>
    <property type="match status" value="1"/>
</dbReference>
<evidence type="ECO:0000313" key="5">
    <source>
        <dbReference type="Proteomes" id="UP001500547"/>
    </source>
</evidence>
<evidence type="ECO:0000256" key="2">
    <source>
        <dbReference type="SAM" id="Coils"/>
    </source>
</evidence>
<reference evidence="5" key="1">
    <citation type="journal article" date="2019" name="Int. J. Syst. Evol. Microbiol.">
        <title>The Global Catalogue of Microorganisms (GCM) 10K type strain sequencing project: providing services to taxonomists for standard genome sequencing and annotation.</title>
        <authorList>
            <consortium name="The Broad Institute Genomics Platform"/>
            <consortium name="The Broad Institute Genome Sequencing Center for Infectious Disease"/>
            <person name="Wu L."/>
            <person name="Ma J."/>
        </authorList>
    </citation>
    <scope>NUCLEOTIDE SEQUENCE [LARGE SCALE GENOMIC DNA]</scope>
    <source>
        <strain evidence="5">JCM 18715</strain>
    </source>
</reference>
<proteinExistence type="predicted"/>
<gene>
    <name evidence="4" type="ORF">GCM10025770_22790</name>
</gene>